<evidence type="ECO:0000256" key="6">
    <source>
        <dbReference type="PIRSR" id="PIRSR602129-50"/>
    </source>
</evidence>
<dbReference type="SUPFAM" id="SSF53383">
    <property type="entry name" value="PLP-dependent transferases"/>
    <property type="match status" value="1"/>
</dbReference>
<gene>
    <name evidence="8" type="ORF">Z042_22150</name>
</gene>
<dbReference type="eggNOG" id="COG0076">
    <property type="taxonomic scope" value="Bacteria"/>
</dbReference>
<comment type="cofactor">
    <cofactor evidence="1 6 7">
        <name>pyridoxal 5'-phosphate</name>
        <dbReference type="ChEBI" id="CHEBI:597326"/>
    </cofactor>
</comment>
<sequence>MHSRLQQDLEDFPQILDYTRQLAQTFLAGLEQRPVCPPAVEQQLQPEDKILLEEGRGALATLENFWQRYAAGLSGSAGPRYFGFVTGGGTPAALAADWLVSTIDQNSLLSHDTIAAAIELATIEQLKTLLHLPADFSGSFVSGATMANFVGIAIGRQWLGQQRGIDVAQQGVGALGPIQILSANAHSSSVKALSMLGIGRTALKNITQQADSEALNITALEQHLAATPGIPTIVLASAGTVNTAAFDDFPSLLALRERYPFWLHVDAAFGGVAACSPRHTHLLQGWQQADSITIDAHKWMNVPYDSAIQFTRHLSLQMQVFQNHSSYLEAPILRPDNYLHLTPENSRRFRALPLWIALKAYGRSGMQEIVERNIRLARQLGAALAASEGFCLLAPVNLNIVCFALTDVKGDAETARDRFIERLDHHGVIRCTPTYYNGQPGIRAALVNWMTEEKDIILALRSMQACRPDTSSSLGKTPLK</sequence>
<name>W0LDU0_9GAMM</name>
<dbReference type="PATRIC" id="fig|1441930.4.peg.4377"/>
<organism evidence="8 9">
    <name type="scientific">Chania multitudinisentens RB-25</name>
    <dbReference type="NCBI Taxonomy" id="1441930"/>
    <lineage>
        <taxon>Bacteria</taxon>
        <taxon>Pseudomonadati</taxon>
        <taxon>Pseudomonadota</taxon>
        <taxon>Gammaproteobacteria</taxon>
        <taxon>Enterobacterales</taxon>
        <taxon>Yersiniaceae</taxon>
        <taxon>Chania</taxon>
    </lineage>
</organism>
<dbReference type="InterPro" id="IPR010977">
    <property type="entry name" value="Aromatic_deC"/>
</dbReference>
<keyword evidence="9" id="KW-1185">Reference proteome</keyword>
<evidence type="ECO:0000313" key="8">
    <source>
        <dbReference type="EMBL" id="AHG22018.1"/>
    </source>
</evidence>
<feature type="modified residue" description="N6-(pyridoxal phosphate)lysine" evidence="6">
    <location>
        <position position="298"/>
    </location>
</feature>
<reference evidence="8 9" key="2">
    <citation type="submission" date="2015-03" db="EMBL/GenBank/DDBJ databases">
        <authorList>
            <person name="Chan K.-G."/>
        </authorList>
    </citation>
    <scope>NUCLEOTIDE SEQUENCE [LARGE SCALE GENOMIC DNA]</scope>
    <source>
        <strain evidence="8 9">RB-25</strain>
    </source>
</reference>
<dbReference type="InterPro" id="IPR015422">
    <property type="entry name" value="PyrdxlP-dep_Trfase_small"/>
</dbReference>
<comment type="similarity">
    <text evidence="2 7">Belongs to the group II decarboxylase family.</text>
</comment>
<evidence type="ECO:0000256" key="4">
    <source>
        <dbReference type="ARBA" id="ARBA00022898"/>
    </source>
</evidence>
<protein>
    <submittedName>
        <fullName evidence="8">Pyridoxal-dependent decarboxylase</fullName>
    </submittedName>
</protein>
<dbReference type="Pfam" id="PF00282">
    <property type="entry name" value="Pyridoxal_deC"/>
    <property type="match status" value="1"/>
</dbReference>
<dbReference type="KEGG" id="sfo:Z042_22150"/>
<dbReference type="EMBL" id="CP007044">
    <property type="protein sequence ID" value="AHG22018.1"/>
    <property type="molecule type" value="Genomic_DNA"/>
</dbReference>
<proteinExistence type="inferred from homology"/>
<dbReference type="PANTHER" id="PTHR11999">
    <property type="entry name" value="GROUP II PYRIDOXAL-5-PHOSPHATE DECARBOXYLASE"/>
    <property type="match status" value="1"/>
</dbReference>
<dbReference type="GO" id="GO:0030170">
    <property type="term" value="F:pyridoxal phosphate binding"/>
    <property type="evidence" value="ECO:0007669"/>
    <property type="project" value="InterPro"/>
</dbReference>
<dbReference type="Gene3D" id="3.90.1150.10">
    <property type="entry name" value="Aspartate Aminotransferase, domain 1"/>
    <property type="match status" value="1"/>
</dbReference>
<dbReference type="AlphaFoldDB" id="W0LDU0"/>
<dbReference type="STRING" id="1441930.Z042_22150"/>
<dbReference type="PANTHER" id="PTHR11999:SF70">
    <property type="entry name" value="MIP05841P"/>
    <property type="match status" value="1"/>
</dbReference>
<dbReference type="InterPro" id="IPR015424">
    <property type="entry name" value="PyrdxlP-dep_Trfase"/>
</dbReference>
<dbReference type="HOGENOM" id="CLU_011856_0_4_6"/>
<dbReference type="GO" id="GO:0019752">
    <property type="term" value="P:carboxylic acid metabolic process"/>
    <property type="evidence" value="ECO:0007669"/>
    <property type="project" value="InterPro"/>
</dbReference>
<dbReference type="GO" id="GO:0016831">
    <property type="term" value="F:carboxy-lyase activity"/>
    <property type="evidence" value="ECO:0007669"/>
    <property type="project" value="UniProtKB-KW"/>
</dbReference>
<keyword evidence="5 7" id="KW-0456">Lyase</keyword>
<dbReference type="Gene3D" id="3.40.640.10">
    <property type="entry name" value="Type I PLP-dependent aspartate aminotransferase-like (Major domain)"/>
    <property type="match status" value="1"/>
</dbReference>
<dbReference type="OrthoDB" id="9803665at2"/>
<evidence type="ECO:0000256" key="7">
    <source>
        <dbReference type="RuleBase" id="RU000382"/>
    </source>
</evidence>
<dbReference type="RefSeq" id="WP_024911968.1">
    <property type="nucleotide sequence ID" value="NZ_CP007044.2"/>
</dbReference>
<keyword evidence="3" id="KW-0210">Decarboxylase</keyword>
<keyword evidence="4 6" id="KW-0663">Pyridoxal phosphate</keyword>
<reference evidence="8 9" key="1">
    <citation type="submission" date="2014-01" db="EMBL/GenBank/DDBJ databases">
        <title>Isolation of Serratia multitudinisentens RB-25 from Ex-Landfill site.</title>
        <authorList>
            <person name="Robson E.H.J."/>
        </authorList>
    </citation>
    <scope>NUCLEOTIDE SEQUENCE [LARGE SCALE GENOMIC DNA]</scope>
    <source>
        <strain evidence="8 9">RB-25</strain>
    </source>
</reference>
<evidence type="ECO:0000256" key="1">
    <source>
        <dbReference type="ARBA" id="ARBA00001933"/>
    </source>
</evidence>
<dbReference type="Proteomes" id="UP000019030">
    <property type="component" value="Chromosome"/>
</dbReference>
<accession>W0LDU0</accession>
<evidence type="ECO:0000313" key="9">
    <source>
        <dbReference type="Proteomes" id="UP000019030"/>
    </source>
</evidence>
<evidence type="ECO:0000256" key="2">
    <source>
        <dbReference type="ARBA" id="ARBA00009533"/>
    </source>
</evidence>
<dbReference type="InterPro" id="IPR015421">
    <property type="entry name" value="PyrdxlP-dep_Trfase_major"/>
</dbReference>
<dbReference type="InterPro" id="IPR002129">
    <property type="entry name" value="PyrdxlP-dep_de-COase"/>
</dbReference>
<evidence type="ECO:0000256" key="5">
    <source>
        <dbReference type="ARBA" id="ARBA00023239"/>
    </source>
</evidence>
<evidence type="ECO:0000256" key="3">
    <source>
        <dbReference type="ARBA" id="ARBA00022793"/>
    </source>
</evidence>